<name>A0A397A184_APHAT</name>
<comment type="subcellular location">
    <subcellularLocation>
        <location evidence="1">Cytoplasm</location>
        <location evidence="1">Cytoskeleton</location>
        <location evidence="1">Cilium axoneme</location>
    </subcellularLocation>
</comment>
<keyword evidence="6" id="KW-0966">Cell projection</keyword>
<accession>A0A397A184</accession>
<comment type="similarity">
    <text evidence="2">Belongs to the CFAP300 family.</text>
</comment>
<sequence length="297" mass="33654">MSVLDKGTRYSFECIPHKASQWETSEMKLKLMQWYQLPPCTNTAHYHGRNLDQHGGVKRFRMRGKFDPANDAAFLRAFFESKSVRANLPFPATMPASLDDLSFRKLKTNVSSMAFFDKLEACPDIVSCGGMLRRCMDDVVDDCTVNDNLRDMLVNPHSDHASSLFSSSEQDEAIFQIFKRLAIGGAMAQHDDTLQPYLDCTKQVYKALLSVHKATLSHHHHSENAADPLAKTQIGVRTSLYMVHTGERDSNQQDIVVSNATRQLFPKPNSPFNACFVAIDPHTFTVLCWYVPFVPFW</sequence>
<protein>
    <recommendedName>
        <fullName evidence="3">Cilia- and flagella-associated protein 300</fullName>
    </recommendedName>
</protein>
<gene>
    <name evidence="7" type="ORF">DYB25_008659</name>
</gene>
<organism evidence="7 8">
    <name type="scientific">Aphanomyces astaci</name>
    <name type="common">Crayfish plague agent</name>
    <dbReference type="NCBI Taxonomy" id="112090"/>
    <lineage>
        <taxon>Eukaryota</taxon>
        <taxon>Sar</taxon>
        <taxon>Stramenopiles</taxon>
        <taxon>Oomycota</taxon>
        <taxon>Saprolegniomycetes</taxon>
        <taxon>Saprolegniales</taxon>
        <taxon>Verrucalvaceae</taxon>
        <taxon>Aphanomyces</taxon>
    </lineage>
</organism>
<keyword evidence="5" id="KW-0206">Cytoskeleton</keyword>
<evidence type="ECO:0000256" key="6">
    <source>
        <dbReference type="ARBA" id="ARBA00023273"/>
    </source>
</evidence>
<evidence type="ECO:0000313" key="8">
    <source>
        <dbReference type="Proteomes" id="UP000266239"/>
    </source>
</evidence>
<dbReference type="EMBL" id="QUTA01010530">
    <property type="protein sequence ID" value="RHX99516.1"/>
    <property type="molecule type" value="Genomic_DNA"/>
</dbReference>
<dbReference type="AlphaFoldDB" id="A0A397A184"/>
<reference evidence="7 8" key="1">
    <citation type="submission" date="2018-08" db="EMBL/GenBank/DDBJ databases">
        <title>Aphanomyces genome sequencing and annotation.</title>
        <authorList>
            <person name="Minardi D."/>
            <person name="Oidtmann B."/>
            <person name="Van Der Giezen M."/>
            <person name="Studholme D.J."/>
        </authorList>
    </citation>
    <scope>NUCLEOTIDE SEQUENCE [LARGE SCALE GENOMIC DNA]</scope>
    <source>
        <strain evidence="7 8">Yx</strain>
    </source>
</reference>
<evidence type="ECO:0000256" key="3">
    <source>
        <dbReference type="ARBA" id="ARBA00022174"/>
    </source>
</evidence>
<dbReference type="Proteomes" id="UP000266239">
    <property type="component" value="Unassembled WGS sequence"/>
</dbReference>
<evidence type="ECO:0000313" key="7">
    <source>
        <dbReference type="EMBL" id="RHX99516.1"/>
    </source>
</evidence>
<comment type="caution">
    <text evidence="7">The sequence shown here is derived from an EMBL/GenBank/DDBJ whole genome shotgun (WGS) entry which is preliminary data.</text>
</comment>
<evidence type="ECO:0000256" key="5">
    <source>
        <dbReference type="ARBA" id="ARBA00023212"/>
    </source>
</evidence>
<evidence type="ECO:0000256" key="4">
    <source>
        <dbReference type="ARBA" id="ARBA00022490"/>
    </source>
</evidence>
<keyword evidence="4" id="KW-0963">Cytoplasm</keyword>
<dbReference type="Pfam" id="PF14926">
    <property type="entry name" value="CFAP300"/>
    <property type="match status" value="1"/>
</dbReference>
<dbReference type="PANTHER" id="PTHR31078:SF1">
    <property type="entry name" value="CILIA- AND FLAGELLA-ASSOCIATED PROTEIN 300"/>
    <property type="match status" value="1"/>
</dbReference>
<evidence type="ECO:0000256" key="1">
    <source>
        <dbReference type="ARBA" id="ARBA00004430"/>
    </source>
</evidence>
<dbReference type="GO" id="GO:0005930">
    <property type="term" value="C:axoneme"/>
    <property type="evidence" value="ECO:0007669"/>
    <property type="project" value="UniProtKB-SubCell"/>
</dbReference>
<dbReference type="VEuPathDB" id="FungiDB:H257_08689"/>
<dbReference type="InterPro" id="IPR029416">
    <property type="entry name" value="CFAP300"/>
</dbReference>
<dbReference type="PANTHER" id="PTHR31078">
    <property type="entry name" value="CILIA- AND FLAGELLA-ASSOCIATED PROTEIN 300"/>
    <property type="match status" value="1"/>
</dbReference>
<evidence type="ECO:0000256" key="2">
    <source>
        <dbReference type="ARBA" id="ARBA00009205"/>
    </source>
</evidence>
<proteinExistence type="inferred from homology"/>